<protein>
    <submittedName>
        <fullName evidence="2">Uncharacterized protein</fullName>
    </submittedName>
</protein>
<dbReference type="AlphaFoldDB" id="A0A2N3XSV5"/>
<comment type="caution">
    <text evidence="2">The sequence shown here is derived from an EMBL/GenBank/DDBJ whole genome shotgun (WGS) entry which is preliminary data.</text>
</comment>
<gene>
    <name evidence="2" type="ORF">A8926_1218</name>
</gene>
<keyword evidence="3" id="KW-1185">Reference proteome</keyword>
<keyword evidence="1" id="KW-0812">Transmembrane</keyword>
<sequence length="85" mass="9303">MPMAPKLAKLRSMSDADIEALYDNISETTVVGLNYYADELNRRAYERAAFAALAEAKASRRLAVWNMVVALVAVVVAVVAIFVQV</sequence>
<evidence type="ECO:0000313" key="3">
    <source>
        <dbReference type="Proteomes" id="UP000233786"/>
    </source>
</evidence>
<feature type="transmembrane region" description="Helical" evidence="1">
    <location>
        <begin position="62"/>
        <end position="83"/>
    </location>
</feature>
<keyword evidence="1" id="KW-0472">Membrane</keyword>
<name>A0A2N3XSV5_SACSN</name>
<organism evidence="2 3">
    <name type="scientific">Saccharopolyspora spinosa</name>
    <dbReference type="NCBI Taxonomy" id="60894"/>
    <lineage>
        <taxon>Bacteria</taxon>
        <taxon>Bacillati</taxon>
        <taxon>Actinomycetota</taxon>
        <taxon>Actinomycetes</taxon>
        <taxon>Pseudonocardiales</taxon>
        <taxon>Pseudonocardiaceae</taxon>
        <taxon>Saccharopolyspora</taxon>
    </lineage>
</organism>
<evidence type="ECO:0000313" key="2">
    <source>
        <dbReference type="EMBL" id="PKW13670.1"/>
    </source>
</evidence>
<evidence type="ECO:0000256" key="1">
    <source>
        <dbReference type="SAM" id="Phobius"/>
    </source>
</evidence>
<dbReference type="EMBL" id="PJNB01000001">
    <property type="protein sequence ID" value="PKW13670.1"/>
    <property type="molecule type" value="Genomic_DNA"/>
</dbReference>
<reference evidence="2" key="1">
    <citation type="submission" date="2017-12" db="EMBL/GenBank/DDBJ databases">
        <title>Sequencing the genomes of 1000 Actinobacteria strains.</title>
        <authorList>
            <person name="Klenk H.-P."/>
        </authorList>
    </citation>
    <scope>NUCLEOTIDE SEQUENCE [LARGE SCALE GENOMIC DNA]</scope>
    <source>
        <strain evidence="2">DSM 44228</strain>
    </source>
</reference>
<accession>A0A2N3XSV5</accession>
<keyword evidence="1" id="KW-1133">Transmembrane helix</keyword>
<proteinExistence type="predicted"/>
<dbReference type="Proteomes" id="UP000233786">
    <property type="component" value="Unassembled WGS sequence"/>
</dbReference>